<protein>
    <submittedName>
        <fullName evidence="1">Uncharacterized protein</fullName>
    </submittedName>
</protein>
<reference evidence="1" key="1">
    <citation type="submission" date="2017-05" db="UniProtKB">
        <authorList>
            <consortium name="EnsemblMetazoa"/>
        </authorList>
    </citation>
    <scope>IDENTIFICATION</scope>
</reference>
<proteinExistence type="predicted"/>
<dbReference type="InParanoid" id="A0A1X7VKZ1"/>
<dbReference type="EnsemblMetazoa" id="Aqu2.1.40574_001">
    <property type="protein sequence ID" value="Aqu2.1.40574_001"/>
    <property type="gene ID" value="Aqu2.1.40574"/>
</dbReference>
<sequence length="178" mass="19437">MATAAFTPESIVRGYHVSCNVWDAAINEVLHCEKEMNRKDTFAVAVMKFGAGTVGHVPHLLSSVCSIFIRRGRLIACRVTGSRRYSRDLSQSGVETPCQLIFEGPIHDTNKVERLLHKVLPLSPAGTSNMSDLPVCNDEPPLVVQVDAVPAVIVIGSEDNAVTSKTGNLHYLRMILKI</sequence>
<name>A0A1X7VKZ1_AMPQE</name>
<dbReference type="Gene3D" id="3.30.70.2330">
    <property type="match status" value="1"/>
</dbReference>
<evidence type="ECO:0000313" key="1">
    <source>
        <dbReference type="EnsemblMetazoa" id="Aqu2.1.40574_001"/>
    </source>
</evidence>
<organism evidence="1">
    <name type="scientific">Amphimedon queenslandica</name>
    <name type="common">Sponge</name>
    <dbReference type="NCBI Taxonomy" id="400682"/>
    <lineage>
        <taxon>Eukaryota</taxon>
        <taxon>Metazoa</taxon>
        <taxon>Porifera</taxon>
        <taxon>Demospongiae</taxon>
        <taxon>Heteroscleromorpha</taxon>
        <taxon>Haplosclerida</taxon>
        <taxon>Niphatidae</taxon>
        <taxon>Amphimedon</taxon>
    </lineage>
</organism>
<accession>A0A1X7VKZ1</accession>
<dbReference type="AlphaFoldDB" id="A0A1X7VKZ1"/>